<name>A0A5B8VMZ7_9BACT</name>
<accession>A0A5B8VMZ7</accession>
<reference evidence="3 4" key="1">
    <citation type="journal article" date="2017" name="Int. J. Syst. Evol. Microbiol.">
        <title>Arachidicoccus ginsenosidivorans sp. nov., with ginsenoside-converting activity isolated from ginseng cultivating soil.</title>
        <authorList>
            <person name="Siddiqi M.Z."/>
            <person name="Aslam Z."/>
            <person name="Im W.T."/>
        </authorList>
    </citation>
    <scope>NUCLEOTIDE SEQUENCE [LARGE SCALE GENOMIC DNA]</scope>
    <source>
        <strain evidence="3 4">Gsoil 809</strain>
    </source>
</reference>
<dbReference type="AlphaFoldDB" id="A0A5B8VMZ7"/>
<keyword evidence="1" id="KW-1133">Transmembrane helix</keyword>
<dbReference type="Proteomes" id="UP000321291">
    <property type="component" value="Chromosome"/>
</dbReference>
<keyword evidence="2" id="KW-0732">Signal</keyword>
<feature type="transmembrane region" description="Helical" evidence="1">
    <location>
        <begin position="59"/>
        <end position="81"/>
    </location>
</feature>
<keyword evidence="4" id="KW-1185">Reference proteome</keyword>
<feature type="chain" id="PRO_5022750682" evidence="2">
    <location>
        <begin position="24"/>
        <end position="99"/>
    </location>
</feature>
<feature type="signal peptide" evidence="2">
    <location>
        <begin position="1"/>
        <end position="23"/>
    </location>
</feature>
<evidence type="ECO:0000313" key="3">
    <source>
        <dbReference type="EMBL" id="QEC72934.1"/>
    </source>
</evidence>
<gene>
    <name evidence="3" type="ORF">FSB73_15850</name>
</gene>
<keyword evidence="1" id="KW-0812">Transmembrane</keyword>
<dbReference type="KEGG" id="agi:FSB73_15850"/>
<dbReference type="RefSeq" id="WP_146784324.1">
    <property type="nucleotide sequence ID" value="NZ_CP042434.1"/>
</dbReference>
<proteinExistence type="predicted"/>
<protein>
    <submittedName>
        <fullName evidence="3">Uncharacterized protein</fullName>
    </submittedName>
</protein>
<evidence type="ECO:0000313" key="4">
    <source>
        <dbReference type="Proteomes" id="UP000321291"/>
    </source>
</evidence>
<evidence type="ECO:0000256" key="1">
    <source>
        <dbReference type="SAM" id="Phobius"/>
    </source>
</evidence>
<evidence type="ECO:0000256" key="2">
    <source>
        <dbReference type="SAM" id="SignalP"/>
    </source>
</evidence>
<organism evidence="3 4">
    <name type="scientific">Arachidicoccus ginsenosidivorans</name>
    <dbReference type="NCBI Taxonomy" id="496057"/>
    <lineage>
        <taxon>Bacteria</taxon>
        <taxon>Pseudomonadati</taxon>
        <taxon>Bacteroidota</taxon>
        <taxon>Chitinophagia</taxon>
        <taxon>Chitinophagales</taxon>
        <taxon>Chitinophagaceae</taxon>
        <taxon>Arachidicoccus</taxon>
    </lineage>
</organism>
<sequence>MKKAIYIWMLCLGGLFFSQQSFAQRAGQREDIIPVKPIRKHRRIIVKAMQRLTKTSVKIGRIIVMVSAAFIQIIVATIIAARRRIIIAIIITLALCAAG</sequence>
<keyword evidence="1" id="KW-0472">Membrane</keyword>
<dbReference type="EMBL" id="CP042434">
    <property type="protein sequence ID" value="QEC72934.1"/>
    <property type="molecule type" value="Genomic_DNA"/>
</dbReference>